<organism evidence="5 6">
    <name type="scientific">Cryptococcus neoformans Tu259-1</name>
    <dbReference type="NCBI Taxonomy" id="1230072"/>
    <lineage>
        <taxon>Eukaryota</taxon>
        <taxon>Fungi</taxon>
        <taxon>Dikarya</taxon>
        <taxon>Basidiomycota</taxon>
        <taxon>Agaricomycotina</taxon>
        <taxon>Tremellomycetes</taxon>
        <taxon>Tremellales</taxon>
        <taxon>Cryptococcaceae</taxon>
        <taxon>Cryptococcus</taxon>
        <taxon>Cryptococcus neoformans species complex</taxon>
    </lineage>
</organism>
<dbReference type="OrthoDB" id="2573163at2759"/>
<keyword evidence="3 4" id="KW-0418">Kinase</keyword>
<dbReference type="PANTHER" id="PTHR12400">
    <property type="entry name" value="INOSITOL POLYPHOSPHATE KINASE"/>
    <property type="match status" value="1"/>
</dbReference>
<dbReference type="GO" id="GO:0000824">
    <property type="term" value="F:inositol-1,4,5,6-tetrakisphosphate 3-kinase activity"/>
    <property type="evidence" value="ECO:0007669"/>
    <property type="project" value="TreeGrafter"/>
</dbReference>
<evidence type="ECO:0000256" key="3">
    <source>
        <dbReference type="ARBA" id="ARBA00022777"/>
    </source>
</evidence>
<dbReference type="PANTHER" id="PTHR12400:SF21">
    <property type="entry name" value="KINASE"/>
    <property type="match status" value="1"/>
</dbReference>
<dbReference type="GO" id="GO:0005737">
    <property type="term" value="C:cytoplasm"/>
    <property type="evidence" value="ECO:0007669"/>
    <property type="project" value="TreeGrafter"/>
</dbReference>
<comment type="caution">
    <text evidence="5">The sequence shown here is derived from an EMBL/GenBank/DDBJ whole genome shotgun (WGS) entry which is preliminary data.</text>
</comment>
<dbReference type="EC" id="2.7.-.-" evidence="4"/>
<accession>A0A854QM84</accession>
<sequence>MDSNQSASQASGSQQFPPDARSVARFHLQAAGHDGAIDTSLDHRNVYKPTTQEEIQFYENINDSDFLIEHPGLVKIKPFIPAYKGCVDRSSYTRSDDSMQTEVEEEVPVYGEGGEVVGYKENTAKKHTHSIVLSNLLYGLQNPTVADFKLGKRWWGSGSGQAKRFRHDKSCAATTSSATGILFAGAHTWVPGQETCVPTTKSYGYSLREDTLSDSMACVFPSITDLHLPSEKPYLASETDPSSWLQRKKSSDYMVDMSNRALKSLESVTDIRTATKESGWSYPGSSLLIAHGVSKFTGKTEVKCALIDFAHAHKHNDELPPDGVDDGLETLSKLLEDRANYLESYRRTTARRHDTAEL</sequence>
<dbReference type="InterPro" id="IPR038286">
    <property type="entry name" value="IPK_sf"/>
</dbReference>
<protein>
    <recommendedName>
        <fullName evidence="4">Kinase</fullName>
        <ecNumber evidence="4">2.7.-.-</ecNumber>
    </recommendedName>
</protein>
<evidence type="ECO:0000256" key="1">
    <source>
        <dbReference type="ARBA" id="ARBA00007374"/>
    </source>
</evidence>
<dbReference type="Pfam" id="PF03770">
    <property type="entry name" value="IPK"/>
    <property type="match status" value="1"/>
</dbReference>
<gene>
    <name evidence="5" type="ORF">C361_01779</name>
</gene>
<comment type="similarity">
    <text evidence="1 4">Belongs to the inositol phosphokinase (IPK) family.</text>
</comment>
<dbReference type="AlphaFoldDB" id="A0A854QM84"/>
<keyword evidence="2 4" id="KW-0808">Transferase</keyword>
<dbReference type="Proteomes" id="UP000199727">
    <property type="component" value="Unassembled WGS sequence"/>
</dbReference>
<reference evidence="5 6" key="1">
    <citation type="submission" date="2017-06" db="EMBL/GenBank/DDBJ databases">
        <title>Global population genomics of the pathogenic fungus Cryptococcus neoformans var. grubii.</title>
        <authorList>
            <person name="Cuomo C."/>
            <person name="Litvintseva A."/>
            <person name="Chen Y."/>
            <person name="Young S."/>
            <person name="Zeng Q."/>
            <person name="Chapman S."/>
            <person name="Gujja S."/>
            <person name="Saif S."/>
            <person name="Birren B."/>
        </authorList>
    </citation>
    <scope>NUCLEOTIDE SEQUENCE [LARGE SCALE GENOMIC DNA]</scope>
    <source>
        <strain evidence="5 6">Tu259-1</strain>
    </source>
</reference>
<dbReference type="GO" id="GO:0005634">
    <property type="term" value="C:nucleus"/>
    <property type="evidence" value="ECO:0007669"/>
    <property type="project" value="TreeGrafter"/>
</dbReference>
<evidence type="ECO:0000256" key="2">
    <source>
        <dbReference type="ARBA" id="ARBA00022679"/>
    </source>
</evidence>
<name>A0A854QM84_CRYNE</name>
<evidence type="ECO:0000313" key="6">
    <source>
        <dbReference type="Proteomes" id="UP000199727"/>
    </source>
</evidence>
<dbReference type="SUPFAM" id="SSF56104">
    <property type="entry name" value="SAICAR synthase-like"/>
    <property type="match status" value="1"/>
</dbReference>
<dbReference type="GO" id="GO:0008440">
    <property type="term" value="F:inositol-1,4,5-trisphosphate 3-kinase activity"/>
    <property type="evidence" value="ECO:0007669"/>
    <property type="project" value="TreeGrafter"/>
</dbReference>
<dbReference type="GO" id="GO:0032958">
    <property type="term" value="P:inositol phosphate biosynthetic process"/>
    <property type="evidence" value="ECO:0007669"/>
    <property type="project" value="InterPro"/>
</dbReference>
<evidence type="ECO:0000313" key="5">
    <source>
        <dbReference type="EMBL" id="OXG25819.1"/>
    </source>
</evidence>
<evidence type="ECO:0000256" key="4">
    <source>
        <dbReference type="RuleBase" id="RU363090"/>
    </source>
</evidence>
<dbReference type="EMBL" id="AMKT01000027">
    <property type="protein sequence ID" value="OXG25819.1"/>
    <property type="molecule type" value="Genomic_DNA"/>
</dbReference>
<dbReference type="InterPro" id="IPR005522">
    <property type="entry name" value="IPK"/>
</dbReference>
<proteinExistence type="inferred from homology"/>
<dbReference type="GO" id="GO:0046854">
    <property type="term" value="P:phosphatidylinositol phosphate biosynthetic process"/>
    <property type="evidence" value="ECO:0007669"/>
    <property type="project" value="TreeGrafter"/>
</dbReference>
<dbReference type="Gene3D" id="3.30.470.160">
    <property type="entry name" value="Inositol polyphosphate kinase"/>
    <property type="match status" value="1"/>
</dbReference>